<feature type="non-terminal residue" evidence="1">
    <location>
        <position position="253"/>
    </location>
</feature>
<gene>
    <name evidence="1" type="ORF">S06H3_34777</name>
</gene>
<comment type="caution">
    <text evidence="1">The sequence shown here is derived from an EMBL/GenBank/DDBJ whole genome shotgun (WGS) entry which is preliminary data.</text>
</comment>
<organism evidence="1">
    <name type="scientific">marine sediment metagenome</name>
    <dbReference type="NCBI Taxonomy" id="412755"/>
    <lineage>
        <taxon>unclassified sequences</taxon>
        <taxon>metagenomes</taxon>
        <taxon>ecological metagenomes</taxon>
    </lineage>
</organism>
<protein>
    <submittedName>
        <fullName evidence="1">Uncharacterized protein</fullName>
    </submittedName>
</protein>
<name>X1NJE8_9ZZZZ</name>
<accession>X1NJE8</accession>
<dbReference type="EMBL" id="BARV01020912">
    <property type="protein sequence ID" value="GAI18814.1"/>
    <property type="molecule type" value="Genomic_DNA"/>
</dbReference>
<sequence>MLQDQKAALQDTVERIIERQIRETLAQQGIFNPIDKYTRLEVGFPPLNFKLDKPPYLLVISPRDKIESMREISLLPSLNLEEIEDIEARVDKLGVSSLVVELGGFGATYPCLVANKASLQFTIDTATEEWMHQYLVFKPLGFLYLLDLTGVSRNYEITTMNETLASMVSKEIGSIVYEKYYSWYENGGNHNQVEGSGFDFNREMREIRGAVDKYLARGEIEQAEEFMEQKRQYLASMGHYIRKLNQAYFAFHG</sequence>
<evidence type="ECO:0000313" key="1">
    <source>
        <dbReference type="EMBL" id="GAI18814.1"/>
    </source>
</evidence>
<proteinExistence type="predicted"/>
<dbReference type="AlphaFoldDB" id="X1NJE8"/>
<reference evidence="1" key="1">
    <citation type="journal article" date="2014" name="Front. Microbiol.">
        <title>High frequency of phylogenetically diverse reductive dehalogenase-homologous genes in deep subseafloor sedimentary metagenomes.</title>
        <authorList>
            <person name="Kawai M."/>
            <person name="Futagami T."/>
            <person name="Toyoda A."/>
            <person name="Takaki Y."/>
            <person name="Nishi S."/>
            <person name="Hori S."/>
            <person name="Arai W."/>
            <person name="Tsubouchi T."/>
            <person name="Morono Y."/>
            <person name="Uchiyama I."/>
            <person name="Ito T."/>
            <person name="Fujiyama A."/>
            <person name="Inagaki F."/>
            <person name="Takami H."/>
        </authorList>
    </citation>
    <scope>NUCLEOTIDE SEQUENCE</scope>
    <source>
        <strain evidence="1">Expedition CK06-06</strain>
    </source>
</reference>